<evidence type="ECO:0000313" key="6">
    <source>
        <dbReference type="Proteomes" id="UP000277580"/>
    </source>
</evidence>
<dbReference type="InParanoid" id="A0A3N4KWZ5"/>
<evidence type="ECO:0000256" key="4">
    <source>
        <dbReference type="ARBA" id="ARBA00023453"/>
    </source>
</evidence>
<dbReference type="Proteomes" id="UP000277580">
    <property type="component" value="Unassembled WGS sequence"/>
</dbReference>
<evidence type="ECO:0000256" key="1">
    <source>
        <dbReference type="ARBA" id="ARBA00022603"/>
    </source>
</evidence>
<dbReference type="STRING" id="1392247.A0A3N4KWZ5"/>
<keyword evidence="1 5" id="KW-0489">Methyltransferase</keyword>
<dbReference type="EMBL" id="ML119120">
    <property type="protein sequence ID" value="RPB13939.1"/>
    <property type="molecule type" value="Genomic_DNA"/>
</dbReference>
<keyword evidence="2 5" id="KW-0808">Transferase</keyword>
<dbReference type="GO" id="GO:0032259">
    <property type="term" value="P:methylation"/>
    <property type="evidence" value="ECO:0007669"/>
    <property type="project" value="UniProtKB-KW"/>
</dbReference>
<dbReference type="InterPro" id="IPR050362">
    <property type="entry name" value="Cation-dep_OMT"/>
</dbReference>
<dbReference type="SUPFAM" id="SSF53335">
    <property type="entry name" value="S-adenosyl-L-methionine-dependent methyltransferases"/>
    <property type="match status" value="1"/>
</dbReference>
<dbReference type="InterPro" id="IPR029063">
    <property type="entry name" value="SAM-dependent_MTases_sf"/>
</dbReference>
<dbReference type="Pfam" id="PF01596">
    <property type="entry name" value="Methyltransf_3"/>
    <property type="match status" value="1"/>
</dbReference>
<evidence type="ECO:0000313" key="5">
    <source>
        <dbReference type="EMBL" id="RPB13939.1"/>
    </source>
</evidence>
<sequence length="239" mass="26797">MYTATELYPNAEVGNAVHEYCINHSTAVPKHIDEHRNNTIEWATKTNNDADMMINTLQAQFLIFFAKAQGVKRVLEIGMFTGYSALAWVEALKDKPDAEIVCLDIPGQSTEFAKETFVKTKVDNIIKVIEGNAETSIDSLAGQKFDLIFIDANKDGYVTYFEKVLNLNLLSPKGIIIADNALKRGLVADNSERNPASKDEGQMGNYVHIDRFNKFVKDDPRVEHVLLPAFDGLNMIRLK</sequence>
<dbReference type="AlphaFoldDB" id="A0A3N4KWZ5"/>
<dbReference type="GO" id="GO:0008171">
    <property type="term" value="F:O-methyltransferase activity"/>
    <property type="evidence" value="ECO:0007669"/>
    <property type="project" value="InterPro"/>
</dbReference>
<evidence type="ECO:0000256" key="3">
    <source>
        <dbReference type="ARBA" id="ARBA00022691"/>
    </source>
</evidence>
<keyword evidence="6" id="KW-1185">Reference proteome</keyword>
<protein>
    <submittedName>
        <fullName evidence="5">S-adenosyl-L-methionine-dependent methyltransferase</fullName>
    </submittedName>
</protein>
<gene>
    <name evidence="5" type="ORF">P167DRAFT_504283</name>
</gene>
<accession>A0A3N4KWZ5</accession>
<dbReference type="GO" id="GO:0008757">
    <property type="term" value="F:S-adenosylmethionine-dependent methyltransferase activity"/>
    <property type="evidence" value="ECO:0007669"/>
    <property type="project" value="TreeGrafter"/>
</dbReference>
<dbReference type="OrthoDB" id="10251242at2759"/>
<dbReference type="PANTHER" id="PTHR10509">
    <property type="entry name" value="O-METHYLTRANSFERASE-RELATED"/>
    <property type="match status" value="1"/>
</dbReference>
<dbReference type="Gene3D" id="3.40.50.150">
    <property type="entry name" value="Vaccinia Virus protein VP39"/>
    <property type="match status" value="1"/>
</dbReference>
<organism evidence="5 6">
    <name type="scientific">Morchella conica CCBAS932</name>
    <dbReference type="NCBI Taxonomy" id="1392247"/>
    <lineage>
        <taxon>Eukaryota</taxon>
        <taxon>Fungi</taxon>
        <taxon>Dikarya</taxon>
        <taxon>Ascomycota</taxon>
        <taxon>Pezizomycotina</taxon>
        <taxon>Pezizomycetes</taxon>
        <taxon>Pezizales</taxon>
        <taxon>Morchellaceae</taxon>
        <taxon>Morchella</taxon>
    </lineage>
</organism>
<reference evidence="5 6" key="1">
    <citation type="journal article" date="2018" name="Nat. Ecol. Evol.">
        <title>Pezizomycetes genomes reveal the molecular basis of ectomycorrhizal truffle lifestyle.</title>
        <authorList>
            <person name="Murat C."/>
            <person name="Payen T."/>
            <person name="Noel B."/>
            <person name="Kuo A."/>
            <person name="Morin E."/>
            <person name="Chen J."/>
            <person name="Kohler A."/>
            <person name="Krizsan K."/>
            <person name="Balestrini R."/>
            <person name="Da Silva C."/>
            <person name="Montanini B."/>
            <person name="Hainaut M."/>
            <person name="Levati E."/>
            <person name="Barry K.W."/>
            <person name="Belfiori B."/>
            <person name="Cichocki N."/>
            <person name="Clum A."/>
            <person name="Dockter R.B."/>
            <person name="Fauchery L."/>
            <person name="Guy J."/>
            <person name="Iotti M."/>
            <person name="Le Tacon F."/>
            <person name="Lindquist E.A."/>
            <person name="Lipzen A."/>
            <person name="Malagnac F."/>
            <person name="Mello A."/>
            <person name="Molinier V."/>
            <person name="Miyauchi S."/>
            <person name="Poulain J."/>
            <person name="Riccioni C."/>
            <person name="Rubini A."/>
            <person name="Sitrit Y."/>
            <person name="Splivallo R."/>
            <person name="Traeger S."/>
            <person name="Wang M."/>
            <person name="Zifcakova L."/>
            <person name="Wipf D."/>
            <person name="Zambonelli A."/>
            <person name="Paolocci F."/>
            <person name="Nowrousian M."/>
            <person name="Ottonello S."/>
            <person name="Baldrian P."/>
            <person name="Spatafora J.W."/>
            <person name="Henrissat B."/>
            <person name="Nagy L.G."/>
            <person name="Aury J.M."/>
            <person name="Wincker P."/>
            <person name="Grigoriev I.V."/>
            <person name="Bonfante P."/>
            <person name="Martin F.M."/>
        </authorList>
    </citation>
    <scope>NUCLEOTIDE SEQUENCE [LARGE SCALE GENOMIC DNA]</scope>
    <source>
        <strain evidence="5 6">CCBAS932</strain>
    </source>
</reference>
<dbReference type="InterPro" id="IPR002935">
    <property type="entry name" value="SAM_O-MeTrfase"/>
</dbReference>
<dbReference type="CDD" id="cd02440">
    <property type="entry name" value="AdoMet_MTases"/>
    <property type="match status" value="1"/>
</dbReference>
<keyword evidence="3" id="KW-0949">S-adenosyl-L-methionine</keyword>
<dbReference type="PROSITE" id="PS51682">
    <property type="entry name" value="SAM_OMT_I"/>
    <property type="match status" value="1"/>
</dbReference>
<comment type="similarity">
    <text evidence="4">Belongs to the class I-like SAM-binding methyltransferase superfamily. Cation-dependent O-methyltransferase family.</text>
</comment>
<evidence type="ECO:0000256" key="2">
    <source>
        <dbReference type="ARBA" id="ARBA00022679"/>
    </source>
</evidence>
<proteinExistence type="inferred from homology"/>
<dbReference type="PANTHER" id="PTHR10509:SF14">
    <property type="entry name" value="CAFFEOYL-COA O-METHYLTRANSFERASE 3-RELATED"/>
    <property type="match status" value="1"/>
</dbReference>
<name>A0A3N4KWZ5_9PEZI</name>